<keyword evidence="5 10" id="KW-0812">Transmembrane</keyword>
<comment type="similarity">
    <text evidence="2">Belongs to the major facilitator superfamily. Sugar transporter (TC 2.A.1.1) family.</text>
</comment>
<evidence type="ECO:0000259" key="12">
    <source>
        <dbReference type="PROSITE" id="PS50850"/>
    </source>
</evidence>
<dbReference type="PRINTS" id="PR00171">
    <property type="entry name" value="SUGRTRNSPORT"/>
</dbReference>
<feature type="transmembrane region" description="Helical" evidence="10">
    <location>
        <begin position="157"/>
        <end position="180"/>
    </location>
</feature>
<dbReference type="GO" id="GO:0005886">
    <property type="term" value="C:plasma membrane"/>
    <property type="evidence" value="ECO:0007669"/>
    <property type="project" value="UniProtKB-SubCell"/>
</dbReference>
<dbReference type="PROSITE" id="PS50850">
    <property type="entry name" value="MFS"/>
    <property type="match status" value="1"/>
</dbReference>
<dbReference type="SUPFAM" id="SSF103473">
    <property type="entry name" value="MFS general substrate transporter"/>
    <property type="match status" value="1"/>
</dbReference>
<feature type="transmembrane region" description="Helical" evidence="10">
    <location>
        <begin position="290"/>
        <end position="314"/>
    </location>
</feature>
<feature type="chain" id="PRO_5036483175" description="Major facilitator superfamily (MFS) profile domain-containing protein" evidence="11">
    <location>
        <begin position="20"/>
        <end position="697"/>
    </location>
</feature>
<feature type="transmembrane region" description="Helical" evidence="10">
    <location>
        <begin position="326"/>
        <end position="347"/>
    </location>
</feature>
<dbReference type="Pfam" id="PF00083">
    <property type="entry name" value="Sugar_tr"/>
    <property type="match status" value="2"/>
</dbReference>
<dbReference type="AlphaFoldDB" id="A0A8X7N7H4"/>
<evidence type="ECO:0000256" key="5">
    <source>
        <dbReference type="ARBA" id="ARBA00022692"/>
    </source>
</evidence>
<evidence type="ECO:0000256" key="11">
    <source>
        <dbReference type="SAM" id="SignalP"/>
    </source>
</evidence>
<evidence type="ECO:0000256" key="1">
    <source>
        <dbReference type="ARBA" id="ARBA00004651"/>
    </source>
</evidence>
<dbReference type="EMBL" id="LWDG02000176">
    <property type="protein sequence ID" value="KAE8268069.1"/>
    <property type="molecule type" value="Genomic_DNA"/>
</dbReference>
<keyword evidence="11" id="KW-0732">Signal</keyword>
<keyword evidence="4" id="KW-1003">Cell membrane</keyword>
<organism evidence="13 14">
    <name type="scientific">Tilletia walkeri</name>
    <dbReference type="NCBI Taxonomy" id="117179"/>
    <lineage>
        <taxon>Eukaryota</taxon>
        <taxon>Fungi</taxon>
        <taxon>Dikarya</taxon>
        <taxon>Basidiomycota</taxon>
        <taxon>Ustilaginomycotina</taxon>
        <taxon>Exobasidiomycetes</taxon>
        <taxon>Tilletiales</taxon>
        <taxon>Tilletiaceae</taxon>
        <taxon>Tilletia</taxon>
    </lineage>
</organism>
<gene>
    <name evidence="13" type="ORF">A4X09_0g4271</name>
</gene>
<reference evidence="13" key="2">
    <citation type="journal article" date="2019" name="IMA Fungus">
        <title>Genome sequencing and comparison of five Tilletia species to identify candidate genes for the detection of regulated species infecting wheat.</title>
        <authorList>
            <person name="Nguyen H.D.T."/>
            <person name="Sultana T."/>
            <person name="Kesanakurti P."/>
            <person name="Hambleton S."/>
        </authorList>
    </citation>
    <scope>NUCLEOTIDE SEQUENCE</scope>
    <source>
        <strain evidence="13">DAOMC 236422</strain>
    </source>
</reference>
<name>A0A8X7N7H4_9BASI</name>
<dbReference type="Proteomes" id="UP000078113">
    <property type="component" value="Unassembled WGS sequence"/>
</dbReference>
<dbReference type="InterPro" id="IPR050814">
    <property type="entry name" value="Myo-inositol_Transporter"/>
</dbReference>
<feature type="region of interest" description="Disordered" evidence="9">
    <location>
        <begin position="567"/>
        <end position="673"/>
    </location>
</feature>
<dbReference type="PANTHER" id="PTHR48020:SF12">
    <property type="entry name" value="PROTON MYO-INOSITOL COTRANSPORTER"/>
    <property type="match status" value="1"/>
</dbReference>
<comment type="catalytic activity">
    <reaction evidence="8">
        <text>myo-inositol(out) + H(+)(out) = myo-inositol(in) + H(+)(in)</text>
        <dbReference type="Rhea" id="RHEA:60364"/>
        <dbReference type="ChEBI" id="CHEBI:15378"/>
        <dbReference type="ChEBI" id="CHEBI:17268"/>
    </reaction>
</comment>
<dbReference type="Gene3D" id="1.20.1250.20">
    <property type="entry name" value="MFS general substrate transporter like domains"/>
    <property type="match status" value="2"/>
</dbReference>
<evidence type="ECO:0000256" key="3">
    <source>
        <dbReference type="ARBA" id="ARBA00022448"/>
    </source>
</evidence>
<evidence type="ECO:0000313" key="13">
    <source>
        <dbReference type="EMBL" id="KAE8268069.1"/>
    </source>
</evidence>
<dbReference type="GO" id="GO:0015798">
    <property type="term" value="P:myo-inositol transport"/>
    <property type="evidence" value="ECO:0007669"/>
    <property type="project" value="UniProtKB-ARBA"/>
</dbReference>
<dbReference type="GO" id="GO:0015791">
    <property type="term" value="P:polyol transmembrane transport"/>
    <property type="evidence" value="ECO:0007669"/>
    <property type="project" value="UniProtKB-ARBA"/>
</dbReference>
<dbReference type="InterPro" id="IPR020846">
    <property type="entry name" value="MFS_dom"/>
</dbReference>
<reference evidence="13" key="1">
    <citation type="submission" date="2016-04" db="EMBL/GenBank/DDBJ databases">
        <authorList>
            <person name="Nguyen H.D."/>
            <person name="Samba Siva P."/>
            <person name="Cullis J."/>
            <person name="Levesque C.A."/>
            <person name="Hambleton S."/>
        </authorList>
    </citation>
    <scope>NUCLEOTIDE SEQUENCE</scope>
    <source>
        <strain evidence="13">DAOMC 236422</strain>
    </source>
</reference>
<keyword evidence="3" id="KW-0813">Transport</keyword>
<dbReference type="InterPro" id="IPR005828">
    <property type="entry name" value="MFS_sugar_transport-like"/>
</dbReference>
<feature type="domain" description="Major facilitator superfamily (MFS) profile" evidence="12">
    <location>
        <begin position="10"/>
        <end position="557"/>
    </location>
</feature>
<keyword evidence="7 10" id="KW-0472">Membrane</keyword>
<feature type="transmembrane region" description="Helical" evidence="10">
    <location>
        <begin position="499"/>
        <end position="523"/>
    </location>
</feature>
<feature type="compositionally biased region" description="Basic and acidic residues" evidence="9">
    <location>
        <begin position="617"/>
        <end position="627"/>
    </location>
</feature>
<dbReference type="PROSITE" id="PS00217">
    <property type="entry name" value="SUGAR_TRANSPORT_2"/>
    <property type="match status" value="1"/>
</dbReference>
<feature type="signal peptide" evidence="11">
    <location>
        <begin position="1"/>
        <end position="19"/>
    </location>
</feature>
<feature type="transmembrane region" description="Helical" evidence="10">
    <location>
        <begin position="359"/>
        <end position="380"/>
    </location>
</feature>
<evidence type="ECO:0000256" key="7">
    <source>
        <dbReference type="ARBA" id="ARBA00023136"/>
    </source>
</evidence>
<dbReference type="InterPro" id="IPR005829">
    <property type="entry name" value="Sugar_transporter_CS"/>
</dbReference>
<keyword evidence="14" id="KW-1185">Reference proteome</keyword>
<sequence length="697" mass="74964">MPVFSHLSLLAAVSSLSGAQFGFDTAIISGALVSIHSDLLPSSPASPAPGINGTLPIIDHRRPLTAGEQELIVSVTTVGAIIGALASAYLSRFWGRRTLTMISSILFALGSIEQAASQYIRELVLGRAIVGLAIGLASMITPTYLSEVCPADIRGRLVGLNIFFVTAGQVIAYVVSAAMYHLPHSWRWMILMGVVPAVVQLAGVLYLDESPRWLVSRGRERHAREVLKRIYPLWSDSHIQAEVETIKASSGGATDNSEAASTSSVRAPARLKERRSEIMTIFRNRANRKALFLACGLQVFQQLCGFNALCYFGASILRMTGFRSNPVLAALPIAIANCVGTAIAMRLVDRPRFGRRKLLLWTTAFAAIWLALLGAALLGVRDLGDVVEHAQLTADDLKPEPTSVFAPPSMLRNFYVRQQNISAVLTNPTSVLATPTTSSFAANATSGAASLLSKPVAPPSSWAIVSLLCMVAFTLSYALGLGVVPWIVQAEALGADVRLRAVGGALATASNWGANLCVSSVFLHLVRAITLPGSFWLYSAITVLAWVFTWYNLPEMSGLDIDQTSRMFEGSGPGSSSSAPYRPVRAQDDVDEEGEAGRGLLSKGFGKQGRGPASSSRGDEDVWRVHDSDDEDEDEDTGTRIQHTRPHQDDSRASTAVKNSKNPRGVQRDPFIYPSNSHFIRAKRLVGNPPLDLSETS</sequence>
<feature type="transmembrane region" description="Helical" evidence="10">
    <location>
        <begin position="186"/>
        <end position="207"/>
    </location>
</feature>
<evidence type="ECO:0000256" key="6">
    <source>
        <dbReference type="ARBA" id="ARBA00022989"/>
    </source>
</evidence>
<dbReference type="PANTHER" id="PTHR48020">
    <property type="entry name" value="PROTON MYO-INOSITOL COTRANSPORTER"/>
    <property type="match status" value="1"/>
</dbReference>
<protein>
    <recommendedName>
        <fullName evidence="12">Major facilitator superfamily (MFS) profile domain-containing protein</fullName>
    </recommendedName>
</protein>
<evidence type="ECO:0000256" key="4">
    <source>
        <dbReference type="ARBA" id="ARBA00022475"/>
    </source>
</evidence>
<dbReference type="InterPro" id="IPR036259">
    <property type="entry name" value="MFS_trans_sf"/>
</dbReference>
<feature type="transmembrane region" description="Helical" evidence="10">
    <location>
        <begin position="123"/>
        <end position="145"/>
    </location>
</feature>
<feature type="transmembrane region" description="Helical" evidence="10">
    <location>
        <begin position="71"/>
        <end position="91"/>
    </location>
</feature>
<dbReference type="InterPro" id="IPR003663">
    <property type="entry name" value="Sugar/inositol_transpt"/>
</dbReference>
<comment type="subcellular location">
    <subcellularLocation>
        <location evidence="1">Cell membrane</location>
        <topology evidence="1">Multi-pass membrane protein</topology>
    </subcellularLocation>
</comment>
<feature type="compositionally biased region" description="Polar residues" evidence="9">
    <location>
        <begin position="653"/>
        <end position="662"/>
    </location>
</feature>
<feature type="transmembrane region" description="Helical" evidence="10">
    <location>
        <begin position="462"/>
        <end position="487"/>
    </location>
</feature>
<accession>A0A8X7N7H4</accession>
<evidence type="ECO:0000256" key="9">
    <source>
        <dbReference type="SAM" id="MobiDB-lite"/>
    </source>
</evidence>
<keyword evidence="6 10" id="KW-1133">Transmembrane helix</keyword>
<proteinExistence type="inferred from homology"/>
<dbReference type="GO" id="GO:0022857">
    <property type="term" value="F:transmembrane transporter activity"/>
    <property type="evidence" value="ECO:0007669"/>
    <property type="project" value="InterPro"/>
</dbReference>
<comment type="caution">
    <text evidence="13">The sequence shown here is derived from an EMBL/GenBank/DDBJ whole genome shotgun (WGS) entry which is preliminary data.</text>
</comment>
<evidence type="ECO:0000313" key="14">
    <source>
        <dbReference type="Proteomes" id="UP000078113"/>
    </source>
</evidence>
<evidence type="ECO:0000256" key="10">
    <source>
        <dbReference type="SAM" id="Phobius"/>
    </source>
</evidence>
<feature type="transmembrane region" description="Helical" evidence="10">
    <location>
        <begin position="535"/>
        <end position="553"/>
    </location>
</feature>
<evidence type="ECO:0000256" key="2">
    <source>
        <dbReference type="ARBA" id="ARBA00010992"/>
    </source>
</evidence>
<evidence type="ECO:0000256" key="8">
    <source>
        <dbReference type="ARBA" id="ARBA00049119"/>
    </source>
</evidence>